<sequence>MQPFSLFTDGSVNTPTGVGYGAYLLISLDHSPLKELQKQIKLQRFEQTSSTQLELQTLLWALGEITELGCTKDIELTVYTDSQNIIGLPKRRTRLEKNDYYSSKNKRLSHYPLYQALYRLTDNIKCHFVKVAGHQPSRDKDEIAQRFTLVDKAARRSLREALR</sequence>
<proteinExistence type="predicted"/>
<reference evidence="2 3" key="1">
    <citation type="submission" date="2024-03" db="EMBL/GenBank/DDBJ databases">
        <title>Community enrichment and isolation of bacterial strains for fucoidan degradation.</title>
        <authorList>
            <person name="Sichert A."/>
        </authorList>
    </citation>
    <scope>NUCLEOTIDE SEQUENCE [LARGE SCALE GENOMIC DNA]</scope>
    <source>
        <strain evidence="2 3">AS12</strain>
    </source>
</reference>
<dbReference type="EMBL" id="JBBMQS010000015">
    <property type="protein sequence ID" value="MEM5499591.1"/>
    <property type="molecule type" value="Genomic_DNA"/>
</dbReference>
<evidence type="ECO:0000313" key="2">
    <source>
        <dbReference type="EMBL" id="MEM5499591.1"/>
    </source>
</evidence>
<dbReference type="RefSeq" id="WP_342882679.1">
    <property type="nucleotide sequence ID" value="NZ_JBBMQS010000015.1"/>
</dbReference>
<organism evidence="2 3">
    <name type="scientific">Paraglaciecola mesophila</name>
    <dbReference type="NCBI Taxonomy" id="197222"/>
    <lineage>
        <taxon>Bacteria</taxon>
        <taxon>Pseudomonadati</taxon>
        <taxon>Pseudomonadota</taxon>
        <taxon>Gammaproteobacteria</taxon>
        <taxon>Alteromonadales</taxon>
        <taxon>Alteromonadaceae</taxon>
        <taxon>Paraglaciecola</taxon>
    </lineage>
</organism>
<comment type="caution">
    <text evidence="2">The sequence shown here is derived from an EMBL/GenBank/DDBJ whole genome shotgun (WGS) entry which is preliminary data.</text>
</comment>
<keyword evidence="3" id="KW-1185">Reference proteome</keyword>
<name>A0ABU9T0C1_9ALTE</name>
<dbReference type="Proteomes" id="UP001461163">
    <property type="component" value="Unassembled WGS sequence"/>
</dbReference>
<dbReference type="InterPro" id="IPR036397">
    <property type="entry name" value="RNaseH_sf"/>
</dbReference>
<dbReference type="InterPro" id="IPR002156">
    <property type="entry name" value="RNaseH_domain"/>
</dbReference>
<evidence type="ECO:0000259" key="1">
    <source>
        <dbReference type="PROSITE" id="PS50879"/>
    </source>
</evidence>
<dbReference type="SUPFAM" id="SSF53098">
    <property type="entry name" value="Ribonuclease H-like"/>
    <property type="match status" value="1"/>
</dbReference>
<dbReference type="Pfam" id="PF00075">
    <property type="entry name" value="RNase_H"/>
    <property type="match status" value="1"/>
</dbReference>
<protein>
    <submittedName>
        <fullName evidence="2">RNase H family protein</fullName>
    </submittedName>
</protein>
<feature type="domain" description="RNase H type-1" evidence="1">
    <location>
        <begin position="1"/>
        <end position="159"/>
    </location>
</feature>
<dbReference type="Gene3D" id="3.30.420.10">
    <property type="entry name" value="Ribonuclease H-like superfamily/Ribonuclease H"/>
    <property type="match status" value="1"/>
</dbReference>
<accession>A0ABU9T0C1</accession>
<gene>
    <name evidence="2" type="ORF">WNY77_19425</name>
</gene>
<dbReference type="InterPro" id="IPR012337">
    <property type="entry name" value="RNaseH-like_sf"/>
</dbReference>
<evidence type="ECO:0000313" key="3">
    <source>
        <dbReference type="Proteomes" id="UP001461163"/>
    </source>
</evidence>
<dbReference type="PROSITE" id="PS50879">
    <property type="entry name" value="RNASE_H_1"/>
    <property type="match status" value="1"/>
</dbReference>